<dbReference type="Pfam" id="PF08031">
    <property type="entry name" value="BBE"/>
    <property type="match status" value="1"/>
</dbReference>
<dbReference type="Gene3D" id="3.30.465.10">
    <property type="match status" value="1"/>
</dbReference>
<name>A0A9P8LI79_9PEZI</name>
<keyword evidence="8" id="KW-1185">Reference proteome</keyword>
<organism evidence="7 8">
    <name type="scientific">Trichoglossum hirsutum</name>
    <dbReference type="NCBI Taxonomy" id="265104"/>
    <lineage>
        <taxon>Eukaryota</taxon>
        <taxon>Fungi</taxon>
        <taxon>Dikarya</taxon>
        <taxon>Ascomycota</taxon>
        <taxon>Pezizomycotina</taxon>
        <taxon>Geoglossomycetes</taxon>
        <taxon>Geoglossales</taxon>
        <taxon>Geoglossaceae</taxon>
        <taxon>Trichoglossum</taxon>
    </lineage>
</organism>
<dbReference type="GO" id="GO:0016491">
    <property type="term" value="F:oxidoreductase activity"/>
    <property type="evidence" value="ECO:0007669"/>
    <property type="project" value="UniProtKB-KW"/>
</dbReference>
<dbReference type="GO" id="GO:0071949">
    <property type="term" value="F:FAD binding"/>
    <property type="evidence" value="ECO:0007669"/>
    <property type="project" value="InterPro"/>
</dbReference>
<dbReference type="PANTHER" id="PTHR42973">
    <property type="entry name" value="BINDING OXIDOREDUCTASE, PUTATIVE (AFU_ORTHOLOGUE AFUA_1G17690)-RELATED"/>
    <property type="match status" value="1"/>
</dbReference>
<dbReference type="Gene3D" id="3.40.462.20">
    <property type="match status" value="1"/>
</dbReference>
<evidence type="ECO:0000259" key="6">
    <source>
        <dbReference type="PROSITE" id="PS51387"/>
    </source>
</evidence>
<evidence type="ECO:0000256" key="3">
    <source>
        <dbReference type="ARBA" id="ARBA00022630"/>
    </source>
</evidence>
<dbReference type="AlphaFoldDB" id="A0A9P8LI79"/>
<dbReference type="InterPro" id="IPR016169">
    <property type="entry name" value="FAD-bd_PCMH_sub2"/>
</dbReference>
<comment type="caution">
    <text evidence="7">The sequence shown here is derived from an EMBL/GenBank/DDBJ whole genome shotgun (WGS) entry which is preliminary data.</text>
</comment>
<dbReference type="Proteomes" id="UP000750711">
    <property type="component" value="Unassembled WGS sequence"/>
</dbReference>
<dbReference type="EMBL" id="JAGHQM010000065">
    <property type="protein sequence ID" value="KAH0565729.1"/>
    <property type="molecule type" value="Genomic_DNA"/>
</dbReference>
<dbReference type="Gene3D" id="3.30.43.10">
    <property type="entry name" value="Uridine Diphospho-n-acetylenolpyruvylglucosamine Reductase, domain 2"/>
    <property type="match status" value="1"/>
</dbReference>
<dbReference type="PANTHER" id="PTHR42973:SF39">
    <property type="entry name" value="FAD-BINDING PCMH-TYPE DOMAIN-CONTAINING PROTEIN"/>
    <property type="match status" value="1"/>
</dbReference>
<gene>
    <name evidence="7" type="ORF">GP486_000871</name>
</gene>
<evidence type="ECO:0000256" key="5">
    <source>
        <dbReference type="ARBA" id="ARBA00023002"/>
    </source>
</evidence>
<dbReference type="PROSITE" id="PS51387">
    <property type="entry name" value="FAD_PCMH"/>
    <property type="match status" value="1"/>
</dbReference>
<evidence type="ECO:0000256" key="2">
    <source>
        <dbReference type="ARBA" id="ARBA00005466"/>
    </source>
</evidence>
<accession>A0A9P8LI79</accession>
<evidence type="ECO:0000256" key="1">
    <source>
        <dbReference type="ARBA" id="ARBA00001974"/>
    </source>
</evidence>
<reference evidence="7" key="1">
    <citation type="submission" date="2021-03" db="EMBL/GenBank/DDBJ databases">
        <title>Comparative genomics and phylogenomic investigation of the class Geoglossomycetes provide insights into ecological specialization and systematics.</title>
        <authorList>
            <person name="Melie T."/>
            <person name="Pirro S."/>
            <person name="Miller A.N."/>
            <person name="Quandt A."/>
        </authorList>
    </citation>
    <scope>NUCLEOTIDE SEQUENCE</scope>
    <source>
        <strain evidence="7">CAQ_001_2017</strain>
    </source>
</reference>
<feature type="domain" description="FAD-binding PCMH-type" evidence="6">
    <location>
        <begin position="39"/>
        <end position="210"/>
    </location>
</feature>
<keyword evidence="3" id="KW-0285">Flavoprotein</keyword>
<evidence type="ECO:0000313" key="7">
    <source>
        <dbReference type="EMBL" id="KAH0565729.1"/>
    </source>
</evidence>
<dbReference type="Pfam" id="PF01565">
    <property type="entry name" value="FAD_binding_4"/>
    <property type="match status" value="1"/>
</dbReference>
<evidence type="ECO:0000313" key="8">
    <source>
        <dbReference type="Proteomes" id="UP000750711"/>
    </source>
</evidence>
<dbReference type="InterPro" id="IPR036318">
    <property type="entry name" value="FAD-bd_PCMH-like_sf"/>
</dbReference>
<keyword evidence="5" id="KW-0560">Oxidoreductase</keyword>
<dbReference type="InterPro" id="IPR016166">
    <property type="entry name" value="FAD-bd_PCMH"/>
</dbReference>
<dbReference type="SUPFAM" id="SSF56176">
    <property type="entry name" value="FAD-binding/transporter-associated domain-like"/>
    <property type="match status" value="1"/>
</dbReference>
<comment type="similarity">
    <text evidence="2">Belongs to the oxygen-dependent FAD-linked oxidoreductase family.</text>
</comment>
<keyword evidence="4" id="KW-0274">FAD</keyword>
<dbReference type="InterPro" id="IPR050416">
    <property type="entry name" value="FAD-linked_Oxidoreductase"/>
</dbReference>
<dbReference type="InterPro" id="IPR006094">
    <property type="entry name" value="Oxid_FAD_bind_N"/>
</dbReference>
<proteinExistence type="inferred from homology"/>
<dbReference type="InterPro" id="IPR012951">
    <property type="entry name" value="BBE"/>
</dbReference>
<sequence length="472" mass="50490">MAISAELIDELRASLKGGSEVFLPGEEGYQSGVKRWSEYSEKAAGAVVAANSTPDISATVVFSATNSIELAIVGGGHSTGGSSSTDGGIVLDLSLLRGVTVDPTAKTIAVQGGALWADVDAAASEHGLATVAGTVNHTGVGGLTLGGGWGWLTPRHGNVVDNLLSVTMVLADGSVVQASETENPNLFWAIRGAGSNFGVAVEFVYRAHEQRQDVWAGLMVFPTEKLSAVVEFANSVTGVEDAAMSFGFSAPPPLNSPAVLAAVFYNGPEEKATEIFAPLIAHNPLMNSAGSIPYKTLNGMLNSAVTHGDRKTAKGSSFTMPVSPEFAQSVLDHFSAFVSRVPDTNQTLILFECIDPTKLFTVAQSATAFANRGKYMNSVVVPRWISPEYDYECREYAREFDRLFRAERERKEGAVTHKSGVGQYSNYSETFASAKEIYGENYERLVELKMKFDPGNVFSKWHPIVPQIKVQN</sequence>
<protein>
    <recommendedName>
        <fullName evidence="6">FAD-binding PCMH-type domain-containing protein</fullName>
    </recommendedName>
</protein>
<comment type="cofactor">
    <cofactor evidence="1">
        <name>FAD</name>
        <dbReference type="ChEBI" id="CHEBI:57692"/>
    </cofactor>
</comment>
<evidence type="ECO:0000256" key="4">
    <source>
        <dbReference type="ARBA" id="ARBA00022827"/>
    </source>
</evidence>
<dbReference type="InterPro" id="IPR016167">
    <property type="entry name" value="FAD-bd_PCMH_sub1"/>
</dbReference>